<evidence type="ECO:0008006" key="2">
    <source>
        <dbReference type="Google" id="ProtNLM"/>
    </source>
</evidence>
<dbReference type="SUPFAM" id="SSF53686">
    <property type="entry name" value="Tryptophan synthase beta subunit-like PLP-dependent enzymes"/>
    <property type="match status" value="1"/>
</dbReference>
<evidence type="ECO:0000313" key="1">
    <source>
        <dbReference type="EMBL" id="QHT86732.1"/>
    </source>
</evidence>
<organism evidence="1">
    <name type="scientific">viral metagenome</name>
    <dbReference type="NCBI Taxonomy" id="1070528"/>
    <lineage>
        <taxon>unclassified sequences</taxon>
        <taxon>metagenomes</taxon>
        <taxon>organismal metagenomes</taxon>
    </lineage>
</organism>
<dbReference type="InterPro" id="IPR036052">
    <property type="entry name" value="TrpB-like_PALP_sf"/>
</dbReference>
<proteinExistence type="predicted"/>
<reference evidence="1" key="1">
    <citation type="journal article" date="2020" name="Nature">
        <title>Giant virus diversity and host interactions through global metagenomics.</title>
        <authorList>
            <person name="Schulz F."/>
            <person name="Roux S."/>
            <person name="Paez-Espino D."/>
            <person name="Jungbluth S."/>
            <person name="Walsh D.A."/>
            <person name="Denef V.J."/>
            <person name="McMahon K.D."/>
            <person name="Konstantinidis K.T."/>
            <person name="Eloe-Fadrosh E.A."/>
            <person name="Kyrpides N.C."/>
            <person name="Woyke T."/>
        </authorList>
    </citation>
    <scope>NUCLEOTIDE SEQUENCE</scope>
    <source>
        <strain evidence="1">GVMAG-M-3300023184-18</strain>
    </source>
</reference>
<sequence length="348" mass="37993">MSITIEKYENQNGIYVLRDDLLPGGTKSILLDSIIKRGAMPPSDPQLQGGVLPPSDPQMNGGAMTPFVNEFVYASPCYGGFQIALSIFCKNNNKKATIFCAQRKIRHPNTEICIKNGANVIEVPYGYLSVVEKHAREYLRLREPGFPHTPSLQTKGIILGAGGVLGAQYLAPLVPLKIAFGANSPESINIIASRARRVIETFHTTYGKPPDEIWCAVGSGTLISGITQAVNEMQGAQCLTPNCQALSTTLEKGHVEAVPCSKGSEGTACPLKIYGVQVGKEFKGSNSPNVTIIVYPKPFEYASKLKVDFPSMQNYDLKAFELCLEYNKNKSITSNIDENKKVLFWNVL</sequence>
<name>A0A6C0I1S0_9ZZZZ</name>
<protein>
    <recommendedName>
        <fullName evidence="2">Tryptophan synthase beta chain-like PALP domain-containing protein</fullName>
    </recommendedName>
</protein>
<dbReference type="EMBL" id="MN740075">
    <property type="protein sequence ID" value="QHT86732.1"/>
    <property type="molecule type" value="Genomic_DNA"/>
</dbReference>
<dbReference type="AlphaFoldDB" id="A0A6C0I1S0"/>
<accession>A0A6C0I1S0</accession>